<proteinExistence type="predicted"/>
<evidence type="ECO:0000313" key="4">
    <source>
        <dbReference type="EMBL" id="GAT45874.1"/>
    </source>
</evidence>
<dbReference type="PANTHER" id="PTHR33055:SF3">
    <property type="entry name" value="PUTATIVE TRANSPOSASE FOR IS117-RELATED"/>
    <property type="match status" value="1"/>
</dbReference>
<reference evidence="4" key="1">
    <citation type="submission" date="2014-09" db="EMBL/GenBank/DDBJ databases">
        <title>Genome sequence of the luminous mushroom Mycena chlorophos for searching fungal bioluminescence genes.</title>
        <authorList>
            <person name="Tanaka Y."/>
            <person name="Kasuga D."/>
            <person name="Oba Y."/>
            <person name="Hase S."/>
            <person name="Sato K."/>
            <person name="Oba Y."/>
            <person name="Sakakibara Y."/>
        </authorList>
    </citation>
    <scope>NUCLEOTIDE SEQUENCE</scope>
</reference>
<dbReference type="PANTHER" id="PTHR33055">
    <property type="entry name" value="TRANSPOSASE FOR INSERTION SEQUENCE ELEMENT IS1111A"/>
    <property type="match status" value="1"/>
</dbReference>
<keyword evidence="5" id="KW-1185">Reference proteome</keyword>
<dbReference type="NCBIfam" id="NF033542">
    <property type="entry name" value="transpos_IS110"/>
    <property type="match status" value="1"/>
</dbReference>
<keyword evidence="1" id="KW-0175">Coiled coil</keyword>
<evidence type="ECO:0000256" key="1">
    <source>
        <dbReference type="SAM" id="Coils"/>
    </source>
</evidence>
<name>A0ABQ0L3Z0_MYCCL</name>
<evidence type="ECO:0000259" key="2">
    <source>
        <dbReference type="Pfam" id="PF01548"/>
    </source>
</evidence>
<dbReference type="Pfam" id="PF02371">
    <property type="entry name" value="Transposase_20"/>
    <property type="match status" value="1"/>
</dbReference>
<feature type="domain" description="Transposase IS110-like N-terminal" evidence="2">
    <location>
        <begin position="57"/>
        <end position="161"/>
    </location>
</feature>
<feature type="coiled-coil region" evidence="1">
    <location>
        <begin position="195"/>
        <end position="222"/>
    </location>
</feature>
<evidence type="ECO:0000259" key="3">
    <source>
        <dbReference type="Pfam" id="PF02371"/>
    </source>
</evidence>
<dbReference type="EMBL" id="DF841826">
    <property type="protein sequence ID" value="GAT45874.1"/>
    <property type="molecule type" value="Genomic_DNA"/>
</dbReference>
<gene>
    <name evidence="4" type="ORF">MCHLO_03425</name>
</gene>
<feature type="domain" description="Transposase IS116/IS110/IS902 C-terminal" evidence="3">
    <location>
        <begin position="227"/>
        <end position="303"/>
    </location>
</feature>
<dbReference type="InterPro" id="IPR002525">
    <property type="entry name" value="Transp_IS110-like_N"/>
</dbReference>
<accession>A0ABQ0L3Z0</accession>
<dbReference type="Pfam" id="PF01548">
    <property type="entry name" value="DEDD_Tnp_IS110"/>
    <property type="match status" value="1"/>
</dbReference>
<dbReference type="InterPro" id="IPR047650">
    <property type="entry name" value="Transpos_IS110"/>
</dbReference>
<protein>
    <submittedName>
        <fullName evidence="4">Transposase IS110</fullName>
    </submittedName>
</protein>
<organism evidence="4 5">
    <name type="scientific">Mycena chlorophos</name>
    <name type="common">Agaric fungus</name>
    <name type="synonym">Agaricus chlorophos</name>
    <dbReference type="NCBI Taxonomy" id="658473"/>
    <lineage>
        <taxon>Eukaryota</taxon>
        <taxon>Fungi</taxon>
        <taxon>Dikarya</taxon>
        <taxon>Basidiomycota</taxon>
        <taxon>Agaricomycotina</taxon>
        <taxon>Agaricomycetes</taxon>
        <taxon>Agaricomycetidae</taxon>
        <taxon>Agaricales</taxon>
        <taxon>Marasmiineae</taxon>
        <taxon>Mycenaceae</taxon>
        <taxon>Mycena</taxon>
    </lineage>
</organism>
<dbReference type="InterPro" id="IPR003346">
    <property type="entry name" value="Transposase_20"/>
</dbReference>
<dbReference type="Proteomes" id="UP000815677">
    <property type="component" value="Unassembled WGS sequence"/>
</dbReference>
<evidence type="ECO:0000313" key="5">
    <source>
        <dbReference type="Proteomes" id="UP000815677"/>
    </source>
</evidence>
<sequence>MVGCLRTTKQGSCSMKEVSIIGLDLAKNVFQIHGADVDDMPVVRRKLRRGEVLPFFAKLPACLVGMEACGGSHYWAREIAALGHDVRLIPPAYVKPFVKRGKTDAADAEAICEAVSRKSMRFVPIKSADQQATAMVLKVRDLLVRQQTQATNALRAHLNELGIIAATGVAKVSQLIAIVHDPADARIPTAARFALTTLVGQIEALSNELKRLERAIVAMVKHDPDIQRLATIPGVGAITAASIKALVPDIGGFKSARHFAAWIGLTPKPHSSGGKERLGGISKMGNPTLRKLLVLGGMGMLRRAKNNEVGLDWVRRLLMRRPGKVVAVAMANKTARIAFALLSKGEVYRKPAEMAA</sequence>